<name>A0A8B8BJ53_CRAVI</name>
<feature type="compositionally biased region" description="Basic and acidic residues" evidence="1">
    <location>
        <begin position="22"/>
        <end position="33"/>
    </location>
</feature>
<sequence length="110" mass="11933">MATRSISSTNRRNFPSTSTLRDAAEEMTGEKEMGFSDGESGYRAFWICFKECFLCCFTPSSCSVNALANRQKSISSIALSATCSTPSTFGRAIIKVVESSMGKNTDKDVS</sequence>
<keyword evidence="2" id="KW-1185">Reference proteome</keyword>
<dbReference type="RefSeq" id="XP_022303308.1">
    <property type="nucleotide sequence ID" value="XM_022447600.1"/>
</dbReference>
<proteinExistence type="predicted"/>
<evidence type="ECO:0000313" key="2">
    <source>
        <dbReference type="Proteomes" id="UP000694844"/>
    </source>
</evidence>
<gene>
    <name evidence="3" type="primary">LOC111110938</name>
</gene>
<feature type="region of interest" description="Disordered" evidence="1">
    <location>
        <begin position="1"/>
        <end position="33"/>
    </location>
</feature>
<reference evidence="3" key="1">
    <citation type="submission" date="2025-08" db="UniProtKB">
        <authorList>
            <consortium name="RefSeq"/>
        </authorList>
    </citation>
    <scope>IDENTIFICATION</scope>
    <source>
        <tissue evidence="3">Whole sample</tissue>
    </source>
</reference>
<protein>
    <submittedName>
        <fullName evidence="3">Uncharacterized protein LOC111110938</fullName>
    </submittedName>
</protein>
<evidence type="ECO:0000313" key="3">
    <source>
        <dbReference type="RefSeq" id="XP_022303308.1"/>
    </source>
</evidence>
<accession>A0A8B8BJ53</accession>
<dbReference type="Proteomes" id="UP000694844">
    <property type="component" value="Chromosome 9"/>
</dbReference>
<feature type="compositionally biased region" description="Polar residues" evidence="1">
    <location>
        <begin position="1"/>
        <end position="20"/>
    </location>
</feature>
<dbReference type="AlphaFoldDB" id="A0A8B8BJ53"/>
<organism evidence="2 3">
    <name type="scientific">Crassostrea virginica</name>
    <name type="common">Eastern oyster</name>
    <dbReference type="NCBI Taxonomy" id="6565"/>
    <lineage>
        <taxon>Eukaryota</taxon>
        <taxon>Metazoa</taxon>
        <taxon>Spiralia</taxon>
        <taxon>Lophotrochozoa</taxon>
        <taxon>Mollusca</taxon>
        <taxon>Bivalvia</taxon>
        <taxon>Autobranchia</taxon>
        <taxon>Pteriomorphia</taxon>
        <taxon>Ostreida</taxon>
        <taxon>Ostreoidea</taxon>
        <taxon>Ostreidae</taxon>
        <taxon>Crassostrea</taxon>
    </lineage>
</organism>
<dbReference type="GeneID" id="111110938"/>
<dbReference type="KEGG" id="cvn:111110938"/>
<evidence type="ECO:0000256" key="1">
    <source>
        <dbReference type="SAM" id="MobiDB-lite"/>
    </source>
</evidence>